<accession>A0A9D2D1S7</accession>
<comment type="caution">
    <text evidence="1">The sequence shown here is derived from an EMBL/GenBank/DDBJ whole genome shotgun (WGS) entry which is preliminary data.</text>
</comment>
<protein>
    <submittedName>
        <fullName evidence="1">Uncharacterized protein</fullName>
    </submittedName>
</protein>
<gene>
    <name evidence="1" type="ORF">IAA08_03615</name>
</gene>
<evidence type="ECO:0000313" key="1">
    <source>
        <dbReference type="EMBL" id="HIZ07008.1"/>
    </source>
</evidence>
<reference evidence="1" key="2">
    <citation type="submission" date="2021-04" db="EMBL/GenBank/DDBJ databases">
        <authorList>
            <person name="Gilroy R."/>
        </authorList>
    </citation>
    <scope>NUCLEOTIDE SEQUENCE</scope>
    <source>
        <strain evidence="1">CHK192-9172</strain>
    </source>
</reference>
<proteinExistence type="predicted"/>
<dbReference type="EMBL" id="DXCH01000098">
    <property type="protein sequence ID" value="HIZ07008.1"/>
    <property type="molecule type" value="Genomic_DNA"/>
</dbReference>
<name>A0A9D2D1S7_9FIRM</name>
<dbReference type="Proteomes" id="UP000824024">
    <property type="component" value="Unassembled WGS sequence"/>
</dbReference>
<dbReference type="AlphaFoldDB" id="A0A9D2D1S7"/>
<reference evidence="1" key="1">
    <citation type="journal article" date="2021" name="PeerJ">
        <title>Extensive microbial diversity within the chicken gut microbiome revealed by metagenomics and culture.</title>
        <authorList>
            <person name="Gilroy R."/>
            <person name="Ravi A."/>
            <person name="Getino M."/>
            <person name="Pursley I."/>
            <person name="Horton D.L."/>
            <person name="Alikhan N.F."/>
            <person name="Baker D."/>
            <person name="Gharbi K."/>
            <person name="Hall N."/>
            <person name="Watson M."/>
            <person name="Adriaenssens E.M."/>
            <person name="Foster-Nyarko E."/>
            <person name="Jarju S."/>
            <person name="Secka A."/>
            <person name="Antonio M."/>
            <person name="Oren A."/>
            <person name="Chaudhuri R.R."/>
            <person name="La Ragione R."/>
            <person name="Hildebrand F."/>
            <person name="Pallen M.J."/>
        </authorList>
    </citation>
    <scope>NUCLEOTIDE SEQUENCE</scope>
    <source>
        <strain evidence="1">CHK192-9172</strain>
    </source>
</reference>
<organism evidence="1 2">
    <name type="scientific">Candidatus Eubacterium avistercoris</name>
    <dbReference type="NCBI Taxonomy" id="2838567"/>
    <lineage>
        <taxon>Bacteria</taxon>
        <taxon>Bacillati</taxon>
        <taxon>Bacillota</taxon>
        <taxon>Clostridia</taxon>
        <taxon>Eubacteriales</taxon>
        <taxon>Eubacteriaceae</taxon>
        <taxon>Eubacterium</taxon>
    </lineage>
</organism>
<evidence type="ECO:0000313" key="2">
    <source>
        <dbReference type="Proteomes" id="UP000824024"/>
    </source>
</evidence>
<sequence length="206" mass="23206">MLKRFAQILTVLVIILALALLSFPKQFEGIYVSGDFPGRKFHFYKDGSFLADRSGYYDLRQEGESVFLYLTDMSEKDGQPEYHDTFIYYVQPEADGIKLLPFSSYYLEGNGNDTALSLKLIQGEDGLRDPSGVFSAAYRIDSDDGTDTSIAFFKDGTFTEWIGGYYKTAGRQTTLFLSGQDYRVSMNPKAQSFFVMPQPTGPETSH</sequence>